<name>A0ABW9QPW9_9ACTN</name>
<dbReference type="InterPro" id="IPR001279">
    <property type="entry name" value="Metallo-B-lactamas"/>
</dbReference>
<accession>A0ABW9QPW9</accession>
<comment type="caution">
    <text evidence="2">The sequence shown here is derived from an EMBL/GenBank/DDBJ whole genome shotgun (WGS) entry which is preliminary data.</text>
</comment>
<evidence type="ECO:0000313" key="2">
    <source>
        <dbReference type="EMBL" id="MST31862.1"/>
    </source>
</evidence>
<evidence type="ECO:0000259" key="1">
    <source>
        <dbReference type="SMART" id="SM00849"/>
    </source>
</evidence>
<proteinExistence type="predicted"/>
<keyword evidence="3" id="KW-1185">Reference proteome</keyword>
<dbReference type="InterPro" id="IPR050662">
    <property type="entry name" value="Sec-metab_biosynth-thioest"/>
</dbReference>
<evidence type="ECO:0000313" key="3">
    <source>
        <dbReference type="Proteomes" id="UP000437736"/>
    </source>
</evidence>
<feature type="domain" description="Metallo-beta-lactamase" evidence="1">
    <location>
        <begin position="8"/>
        <end position="219"/>
    </location>
</feature>
<dbReference type="InterPro" id="IPR036388">
    <property type="entry name" value="WH-like_DNA-bd_sf"/>
</dbReference>
<sequence>MPTDGLVAVNVYAVEDGERLVLIDGGWAVPEARARLDRALADLDADVRAVSRILVTHAHRDHYTLAVQLRREVGTPIGLGAGERPALLALTEQWQGSLRAQRDVLRAAGAEPLLRELEALGGSQGPPDGYEPPDEWLEPGRIELAERTLEVVATPGHTQGHVVFRDPDAGVLFAGDHVLPHITPSIGFEPVPMVSPLRDFLASLDALRRLPDTVLLPAHGGPAPSVHGRIDELVAHHDARLAEMRAAVGALGGATAFEVAAGVGWTRRQRRFAELDVFNRMLAVTETVAHLTVLVDTGAVVRSGDEPVRYAPAPAGR</sequence>
<dbReference type="PANTHER" id="PTHR23131:SF4">
    <property type="entry name" value="METALLO-BETA-LACTAMASE SUPERFAMILY POTEIN"/>
    <property type="match status" value="1"/>
</dbReference>
<protein>
    <submittedName>
        <fullName evidence="2">MBL fold metallo-hydrolase</fullName>
    </submittedName>
</protein>
<dbReference type="Gene3D" id="1.10.10.10">
    <property type="entry name" value="Winged helix-like DNA-binding domain superfamily/Winged helix DNA-binding domain"/>
    <property type="match status" value="1"/>
</dbReference>
<dbReference type="SMART" id="SM00849">
    <property type="entry name" value="Lactamase_B"/>
    <property type="match status" value="1"/>
</dbReference>
<dbReference type="InterPro" id="IPR036866">
    <property type="entry name" value="RibonucZ/Hydroxyglut_hydro"/>
</dbReference>
<dbReference type="Gene3D" id="3.60.15.10">
    <property type="entry name" value="Ribonuclease Z/Hydroxyacylglutathione hydrolase-like"/>
    <property type="match status" value="1"/>
</dbReference>
<reference evidence="2 3" key="1">
    <citation type="submission" date="2019-11" db="EMBL/GenBank/DDBJ databases">
        <title>Acidiferrimicrobium australis gen. nov., sp. nov., an acidophilic and obligately heterotrophic, member of the Actinobacteria that catalyses dissimilatory oxido- reduction of iron isolated from metal-rich acidic water in Chile.</title>
        <authorList>
            <person name="Gonzalez D."/>
            <person name="Huber K."/>
            <person name="Hedrich S."/>
            <person name="Rojas-Villalobos C."/>
            <person name="Quatrini R."/>
            <person name="Dinamarca M.A."/>
            <person name="Schwarz A."/>
            <person name="Canales C."/>
            <person name="Nancucheo I."/>
        </authorList>
    </citation>
    <scope>NUCLEOTIDE SEQUENCE [LARGE SCALE GENOMIC DNA]</scope>
    <source>
        <strain evidence="2 3">USS-CCA1</strain>
    </source>
</reference>
<dbReference type="EMBL" id="WJHE01000157">
    <property type="protein sequence ID" value="MST31862.1"/>
    <property type="molecule type" value="Genomic_DNA"/>
</dbReference>
<dbReference type="SUPFAM" id="SSF56281">
    <property type="entry name" value="Metallo-hydrolase/oxidoreductase"/>
    <property type="match status" value="1"/>
</dbReference>
<dbReference type="Proteomes" id="UP000437736">
    <property type="component" value="Unassembled WGS sequence"/>
</dbReference>
<dbReference type="PANTHER" id="PTHR23131">
    <property type="entry name" value="ENDORIBONUCLEASE LACTB2"/>
    <property type="match status" value="1"/>
</dbReference>
<gene>
    <name evidence="2" type="ORF">GHK86_03860</name>
</gene>
<organism evidence="2 3">
    <name type="scientific">Acidiferrimicrobium australe</name>
    <dbReference type="NCBI Taxonomy" id="2664430"/>
    <lineage>
        <taxon>Bacteria</taxon>
        <taxon>Bacillati</taxon>
        <taxon>Actinomycetota</taxon>
        <taxon>Acidimicrobiia</taxon>
        <taxon>Acidimicrobiales</taxon>
        <taxon>Acidimicrobiaceae</taxon>
        <taxon>Acidiferrimicrobium</taxon>
    </lineage>
</organism>
<dbReference type="Pfam" id="PF00753">
    <property type="entry name" value="Lactamase_B"/>
    <property type="match status" value="1"/>
</dbReference>